<dbReference type="PANTHER" id="PTHR14905">
    <property type="entry name" value="NG37"/>
    <property type="match status" value="1"/>
</dbReference>
<dbReference type="AlphaFoldDB" id="A0AAV1PI32"/>
<dbReference type="Pfam" id="PF23560">
    <property type="entry name" value="GBD_Hemicentin"/>
    <property type="match status" value="1"/>
</dbReference>
<evidence type="ECO:0000313" key="12">
    <source>
        <dbReference type="Proteomes" id="UP001314229"/>
    </source>
</evidence>
<dbReference type="SUPFAM" id="SSF53300">
    <property type="entry name" value="vWA-like"/>
    <property type="match status" value="1"/>
</dbReference>
<dbReference type="Pfam" id="PF25106">
    <property type="entry name" value="VWA_4"/>
    <property type="match status" value="1"/>
</dbReference>
<dbReference type="Pfam" id="PF23619">
    <property type="entry name" value="Ig_VWA7"/>
    <property type="match status" value="1"/>
</dbReference>
<evidence type="ECO:0000259" key="8">
    <source>
        <dbReference type="Pfam" id="PF23619"/>
    </source>
</evidence>
<dbReference type="PANTHER" id="PTHR14905:SF18">
    <property type="entry name" value="VON WILLEBRAND FACTOR A DOMAIN-CONTAINING 10, TANDEM DUPLICATE 1-RELATED"/>
    <property type="match status" value="1"/>
</dbReference>
<keyword evidence="3 6" id="KW-0732">Signal</keyword>
<dbReference type="Gene3D" id="3.40.50.410">
    <property type="entry name" value="von Willebrand factor, type A domain"/>
    <property type="match status" value="1"/>
</dbReference>
<feature type="domain" description="VWA7 Ig-like" evidence="8">
    <location>
        <begin position="701"/>
        <end position="795"/>
    </location>
</feature>
<proteinExistence type="predicted"/>
<evidence type="ECO:0000256" key="3">
    <source>
        <dbReference type="ARBA" id="ARBA00022729"/>
    </source>
</evidence>
<evidence type="ECO:0000259" key="9">
    <source>
        <dbReference type="Pfam" id="PF25106"/>
    </source>
</evidence>
<evidence type="ECO:0000259" key="7">
    <source>
        <dbReference type="Pfam" id="PF23560"/>
    </source>
</evidence>
<comment type="subcellular location">
    <subcellularLocation>
        <location evidence="1">Secreted</location>
    </subcellularLocation>
</comment>
<comment type="caution">
    <text evidence="11">The sequence shown here is derived from an EMBL/GenBank/DDBJ whole genome shotgun (WGS) entry which is preliminary data.</text>
</comment>
<keyword evidence="12" id="KW-1185">Reference proteome</keyword>
<name>A0AAV1PI32_SCOSC</name>
<dbReference type="InterPro" id="IPR057615">
    <property type="entry name" value="Ig_VWA7"/>
</dbReference>
<protein>
    <submittedName>
        <fullName evidence="11">von Willebrand factor A domain-containing protein 7-like</fullName>
    </submittedName>
</protein>
<evidence type="ECO:0000256" key="6">
    <source>
        <dbReference type="SAM" id="SignalP"/>
    </source>
</evidence>
<feature type="chain" id="PRO_5043561635" evidence="6">
    <location>
        <begin position="19"/>
        <end position="951"/>
    </location>
</feature>
<dbReference type="Proteomes" id="UP001314229">
    <property type="component" value="Unassembled WGS sequence"/>
</dbReference>
<dbReference type="InterPro" id="IPR036465">
    <property type="entry name" value="vWFA_dom_sf"/>
</dbReference>
<evidence type="ECO:0000259" key="10">
    <source>
        <dbReference type="Pfam" id="PF25107"/>
    </source>
</evidence>
<evidence type="ECO:0000256" key="1">
    <source>
        <dbReference type="ARBA" id="ARBA00004613"/>
    </source>
</evidence>
<dbReference type="CDD" id="cd00198">
    <property type="entry name" value="vWFA"/>
    <property type="match status" value="1"/>
</dbReference>
<dbReference type="Pfam" id="PF25107">
    <property type="entry name" value="VWA7_N"/>
    <property type="match status" value="1"/>
</dbReference>
<dbReference type="InterPro" id="IPR056475">
    <property type="entry name" value="GBD_Hemicentin/VWA7"/>
</dbReference>
<feature type="signal peptide" evidence="6">
    <location>
        <begin position="1"/>
        <end position="18"/>
    </location>
</feature>
<feature type="domain" description="Hemicentin/VWA7 galactose-binding" evidence="7">
    <location>
        <begin position="491"/>
        <end position="578"/>
    </location>
</feature>
<sequence>MAGLAALCLLLLQTGALGFEILGGGVTHQKITERAILNATVQVCRAVATAEGKDFAFPPQPFTAESVAFACESSNSRSFLQTIRLIQKKNKRVDLRHVLDASFHFDDEHFAGGRDIITAGLSAVKASNQLENFEAAREKLGEILHPLQDFYSHSNWVELGNESPNSNLFKSGTNIGNMADETRATCRNCVGDDCTNNILEDILRDKILTSGYFSAVPLLSSKPPGKCSHGGTFDRTTNTEPRGGINKDNPQSDHGHLHNKAVNVAIAATTEILEDIRGAAGDRSFLQMMGIIKGRALCFAIDTTGSMSDDIAAVRTVTSNIINSKVGTQDEPSVYILVPFNDPEFGPLIRTTDPTVFKNAINSLTATGGGDAPELSLSGLQLALTGAPPNSEIFVFTDAPAKDTHLKSTVLALIERKKTVVTFLITNVLSSRRRRQIGNNQQQSRTRMVASAVQLYRDLAQASGGQAIEVTKSELPKVTSIITESSSSSLVTLLQAARNPGKAENFTFTVDATVKNLTIYITGTAVSFTLISPSGNTTEPSTIGAGNFQTLQLTTQAGQWEMRMVSTNPYTLKVVGQSAIDFLFDFLEVSQGPFGGFDVVDNRPRAGVNGSLQVTVTGSDSATVTEVTLVESSGSAEVNGSVEAQGDRNFLVHFDRIPSQEFVVLVKGQNSNSSSRASSVLFQRQSPTSIRASTVTVTTPDSSNVLVPGKSLSVPFSVTTSGAGGTFSIQATNDQGFTSSSPSSLVLETGGSANGTVNLTAPVNTASGTDVTLTIEAQAPGGGDTNYVVLRFTVLKTVTDFTQPVCKLLSLQSNCSTNCSVMWELSVQVTDGAEGTGLDRVSLRQGNGSFNTSLSAGNVTMVSYQASCCSPDVELVVVDKVGNVGTCFFSVRVATTNSPQTTTVTTTVTTTTQTPLTTPPVGSSSTKTVQSFLFSLSVAILGLHLPDIWMN</sequence>
<dbReference type="InterPro" id="IPR056862">
    <property type="entry name" value="VWA7_N"/>
</dbReference>
<gene>
    <name evidence="11" type="ORF">FSCOSCO3_A001074</name>
</gene>
<dbReference type="EMBL" id="CAWUFR010000177">
    <property type="protein sequence ID" value="CAK6971423.1"/>
    <property type="molecule type" value="Genomic_DNA"/>
</dbReference>
<feature type="region of interest" description="Disordered" evidence="5">
    <location>
        <begin position="226"/>
        <end position="255"/>
    </location>
</feature>
<dbReference type="GO" id="GO:0005576">
    <property type="term" value="C:extracellular region"/>
    <property type="evidence" value="ECO:0007669"/>
    <property type="project" value="UniProtKB-SubCell"/>
</dbReference>
<organism evidence="11 12">
    <name type="scientific">Scomber scombrus</name>
    <name type="common">Atlantic mackerel</name>
    <name type="synonym">Scomber vernalis</name>
    <dbReference type="NCBI Taxonomy" id="13677"/>
    <lineage>
        <taxon>Eukaryota</taxon>
        <taxon>Metazoa</taxon>
        <taxon>Chordata</taxon>
        <taxon>Craniata</taxon>
        <taxon>Vertebrata</taxon>
        <taxon>Euteleostomi</taxon>
        <taxon>Actinopterygii</taxon>
        <taxon>Neopterygii</taxon>
        <taxon>Teleostei</taxon>
        <taxon>Neoteleostei</taxon>
        <taxon>Acanthomorphata</taxon>
        <taxon>Pelagiaria</taxon>
        <taxon>Scombriformes</taxon>
        <taxon>Scombridae</taxon>
        <taxon>Scomber</taxon>
    </lineage>
</organism>
<feature type="domain" description="VWA7 N-terminal" evidence="10">
    <location>
        <begin position="63"/>
        <end position="286"/>
    </location>
</feature>
<reference evidence="11 12" key="1">
    <citation type="submission" date="2024-01" db="EMBL/GenBank/DDBJ databases">
        <authorList>
            <person name="Alioto T."/>
            <person name="Alioto T."/>
            <person name="Gomez Garrido J."/>
        </authorList>
    </citation>
    <scope>NUCLEOTIDE SEQUENCE [LARGE SCALE GENOMIC DNA]</scope>
</reference>
<feature type="domain" description="Hemicentin-1-like von Willebrand factor A" evidence="9">
    <location>
        <begin position="296"/>
        <end position="472"/>
    </location>
</feature>
<evidence type="ECO:0000256" key="2">
    <source>
        <dbReference type="ARBA" id="ARBA00022525"/>
    </source>
</evidence>
<dbReference type="InterPro" id="IPR056861">
    <property type="entry name" value="HMCN1-like_VWA"/>
</dbReference>
<evidence type="ECO:0000256" key="5">
    <source>
        <dbReference type="SAM" id="MobiDB-lite"/>
    </source>
</evidence>
<keyword evidence="2" id="KW-0964">Secreted</keyword>
<dbReference type="InterPro" id="IPR052577">
    <property type="entry name" value="VWA7"/>
</dbReference>
<keyword evidence="4" id="KW-0325">Glycoprotein</keyword>
<accession>A0AAV1PI32</accession>
<evidence type="ECO:0000256" key="4">
    <source>
        <dbReference type="ARBA" id="ARBA00023180"/>
    </source>
</evidence>
<evidence type="ECO:0000313" key="11">
    <source>
        <dbReference type="EMBL" id="CAK6971423.1"/>
    </source>
</evidence>